<keyword evidence="3" id="KW-1185">Reference proteome</keyword>
<dbReference type="Gramene" id="ONIVA01G30260.1">
    <property type="protein sequence ID" value="ONIVA01G30260.1"/>
    <property type="gene ID" value="ONIVA01G30260"/>
</dbReference>
<name>A0A0E0FR59_ORYNI</name>
<accession>A0A0E0FR59</accession>
<reference evidence="2" key="1">
    <citation type="submission" date="2015-04" db="UniProtKB">
        <authorList>
            <consortium name="EnsemblPlants"/>
        </authorList>
    </citation>
    <scope>IDENTIFICATION</scope>
    <source>
        <strain evidence="2">SL10</strain>
    </source>
</reference>
<protein>
    <submittedName>
        <fullName evidence="2">Uncharacterized protein</fullName>
    </submittedName>
</protein>
<proteinExistence type="predicted"/>
<evidence type="ECO:0000313" key="2">
    <source>
        <dbReference type="EnsemblPlants" id="ONIVA01G30260.1"/>
    </source>
</evidence>
<evidence type="ECO:0000313" key="3">
    <source>
        <dbReference type="Proteomes" id="UP000006591"/>
    </source>
</evidence>
<dbReference type="HOGENOM" id="CLU_2658717_0_0_1"/>
<dbReference type="AlphaFoldDB" id="A0A0E0FR59"/>
<feature type="region of interest" description="Disordered" evidence="1">
    <location>
        <begin position="35"/>
        <end position="63"/>
    </location>
</feature>
<sequence>MGAGSAGAKQRRHARAAAVAYVLAASVQNTIKGIHSNQGFTPRKHPREEVEPEEDISPKRQQTTVKFGEASVWVMM</sequence>
<organism evidence="2">
    <name type="scientific">Oryza nivara</name>
    <name type="common">Indian wild rice</name>
    <name type="synonym">Oryza sativa f. spontanea</name>
    <dbReference type="NCBI Taxonomy" id="4536"/>
    <lineage>
        <taxon>Eukaryota</taxon>
        <taxon>Viridiplantae</taxon>
        <taxon>Streptophyta</taxon>
        <taxon>Embryophyta</taxon>
        <taxon>Tracheophyta</taxon>
        <taxon>Spermatophyta</taxon>
        <taxon>Magnoliopsida</taxon>
        <taxon>Liliopsida</taxon>
        <taxon>Poales</taxon>
        <taxon>Poaceae</taxon>
        <taxon>BOP clade</taxon>
        <taxon>Oryzoideae</taxon>
        <taxon>Oryzeae</taxon>
        <taxon>Oryzinae</taxon>
        <taxon>Oryza</taxon>
    </lineage>
</organism>
<dbReference type="Proteomes" id="UP000006591">
    <property type="component" value="Chromosome 1"/>
</dbReference>
<dbReference type="EnsemblPlants" id="ONIVA01G30260.1">
    <property type="protein sequence ID" value="ONIVA01G30260.1"/>
    <property type="gene ID" value="ONIVA01G30260"/>
</dbReference>
<reference evidence="2" key="2">
    <citation type="submission" date="2018-04" db="EMBL/GenBank/DDBJ databases">
        <title>OnivRS2 (Oryza nivara Reference Sequence Version 2).</title>
        <authorList>
            <person name="Zhang J."/>
            <person name="Kudrna D."/>
            <person name="Lee S."/>
            <person name="Talag J."/>
            <person name="Rajasekar S."/>
            <person name="Welchert J."/>
            <person name="Hsing Y.-I."/>
            <person name="Wing R.A."/>
        </authorList>
    </citation>
    <scope>NUCLEOTIDE SEQUENCE [LARGE SCALE GENOMIC DNA]</scope>
</reference>
<evidence type="ECO:0000256" key="1">
    <source>
        <dbReference type="SAM" id="MobiDB-lite"/>
    </source>
</evidence>